<dbReference type="Proteomes" id="UP000887579">
    <property type="component" value="Unplaced"/>
</dbReference>
<accession>A0AC34GT36</accession>
<organism evidence="1 2">
    <name type="scientific">Panagrolaimus sp. ES5</name>
    <dbReference type="NCBI Taxonomy" id="591445"/>
    <lineage>
        <taxon>Eukaryota</taxon>
        <taxon>Metazoa</taxon>
        <taxon>Ecdysozoa</taxon>
        <taxon>Nematoda</taxon>
        <taxon>Chromadorea</taxon>
        <taxon>Rhabditida</taxon>
        <taxon>Tylenchina</taxon>
        <taxon>Panagrolaimomorpha</taxon>
        <taxon>Panagrolaimoidea</taxon>
        <taxon>Panagrolaimidae</taxon>
        <taxon>Panagrolaimus</taxon>
    </lineage>
</organism>
<proteinExistence type="predicted"/>
<dbReference type="WBParaSite" id="ES5_v2.g779.t1">
    <property type="protein sequence ID" value="ES5_v2.g779.t1"/>
    <property type="gene ID" value="ES5_v2.g779"/>
</dbReference>
<evidence type="ECO:0000313" key="1">
    <source>
        <dbReference type="Proteomes" id="UP000887579"/>
    </source>
</evidence>
<name>A0AC34GT36_9BILA</name>
<sequence length="363" mass="42693">MEENLSPLYSEDSIYNSNKEMKTFKQSKNTSDFDIDTQNGFDEMKLLIIDLKEKIERQQETIKQQTETATEICRLKKVHEQEKSETAAEYDELKIAFVELQDTINFLKSAIEKYETNIRQKDFQNADLIEKIEYLIRPNRICTITDICVRGRIDYKRLNGKILVLKNLECDGNKWLADDKKISFTNSDFQICITKKLFAMHINLSPIINRIFYSNLKELYLGETTVTYYEYKKLAVPSKIVQLYWVTVKDKYGIKMKVSDLINVLKNVEMFKCVFKPGELISGIAQKLAALPPFPKLQKFYLWDIQEGFDLFTFSEFIEKNPTVFCWLDFKCCVQFYEVIKSITMDLIEILPSKPYLKISKYS</sequence>
<reference evidence="2" key="1">
    <citation type="submission" date="2022-11" db="UniProtKB">
        <authorList>
            <consortium name="WormBaseParasite"/>
        </authorList>
    </citation>
    <scope>IDENTIFICATION</scope>
</reference>
<protein>
    <submittedName>
        <fullName evidence="2">Uncharacterized protein</fullName>
    </submittedName>
</protein>
<evidence type="ECO:0000313" key="2">
    <source>
        <dbReference type="WBParaSite" id="ES5_v2.g779.t1"/>
    </source>
</evidence>